<accession>A0A9W6W5X5</accession>
<evidence type="ECO:0008006" key="3">
    <source>
        <dbReference type="Google" id="ProtNLM"/>
    </source>
</evidence>
<gene>
    <name evidence="1" type="ORF">Airi02_093760</name>
</gene>
<comment type="caution">
    <text evidence="1">The sequence shown here is derived from an EMBL/GenBank/DDBJ whole genome shotgun (WGS) entry which is preliminary data.</text>
</comment>
<evidence type="ECO:0000313" key="1">
    <source>
        <dbReference type="EMBL" id="GLY91447.1"/>
    </source>
</evidence>
<sequence length="54" mass="5657">MPAASHRLPTKANVLAHLPDCAIAHFACHGRTDPTGAELPITPSLWAAYLHSGA</sequence>
<protein>
    <recommendedName>
        <fullName evidence="3">CHAT domain-containing protein</fullName>
    </recommendedName>
</protein>
<dbReference type="RefSeq" id="WP_285583030.1">
    <property type="nucleotide sequence ID" value="NZ_BSTK01000020.1"/>
</dbReference>
<keyword evidence="2" id="KW-1185">Reference proteome</keyword>
<dbReference type="EMBL" id="BSTK01000020">
    <property type="protein sequence ID" value="GLY91447.1"/>
    <property type="molecule type" value="Genomic_DNA"/>
</dbReference>
<name>A0A9W6W5X5_9ACTN</name>
<evidence type="ECO:0000313" key="2">
    <source>
        <dbReference type="Proteomes" id="UP001165074"/>
    </source>
</evidence>
<dbReference type="Proteomes" id="UP001165074">
    <property type="component" value="Unassembled WGS sequence"/>
</dbReference>
<reference evidence="1" key="1">
    <citation type="submission" date="2023-03" db="EMBL/GenBank/DDBJ databases">
        <title>Actinoallomurus iriomotensis NBRC 103684.</title>
        <authorList>
            <person name="Ichikawa N."/>
            <person name="Sato H."/>
            <person name="Tonouchi N."/>
        </authorList>
    </citation>
    <scope>NUCLEOTIDE SEQUENCE</scope>
    <source>
        <strain evidence="1">NBRC 103684</strain>
    </source>
</reference>
<organism evidence="1 2">
    <name type="scientific">Actinoallomurus iriomotensis</name>
    <dbReference type="NCBI Taxonomy" id="478107"/>
    <lineage>
        <taxon>Bacteria</taxon>
        <taxon>Bacillati</taxon>
        <taxon>Actinomycetota</taxon>
        <taxon>Actinomycetes</taxon>
        <taxon>Streptosporangiales</taxon>
        <taxon>Thermomonosporaceae</taxon>
        <taxon>Actinoallomurus</taxon>
    </lineage>
</organism>
<dbReference type="AlphaFoldDB" id="A0A9W6W5X5"/>
<proteinExistence type="predicted"/>